<dbReference type="EMBL" id="JBHFFA010000004">
    <property type="protein sequence ID" value="KAL2630802.1"/>
    <property type="molecule type" value="Genomic_DNA"/>
</dbReference>
<name>A0ABD1YMX6_9MARC</name>
<evidence type="ECO:0000256" key="4">
    <source>
        <dbReference type="ARBA" id="ARBA00022676"/>
    </source>
</evidence>
<evidence type="ECO:0000313" key="18">
    <source>
        <dbReference type="Proteomes" id="UP001605036"/>
    </source>
</evidence>
<reference evidence="17 18" key="1">
    <citation type="submission" date="2024-09" db="EMBL/GenBank/DDBJ databases">
        <title>Chromosome-scale assembly of Riccia fluitans.</title>
        <authorList>
            <person name="Paukszto L."/>
            <person name="Sawicki J."/>
            <person name="Karawczyk K."/>
            <person name="Piernik-Szablinska J."/>
            <person name="Szczecinska M."/>
            <person name="Mazdziarz M."/>
        </authorList>
    </citation>
    <scope>NUCLEOTIDE SEQUENCE [LARGE SCALE GENOMIC DNA]</scope>
    <source>
        <strain evidence="17">Rf_01</strain>
        <tissue evidence="17">Aerial parts of the thallus</tissue>
    </source>
</reference>
<evidence type="ECO:0000256" key="15">
    <source>
        <dbReference type="ARBA" id="ARBA00049421"/>
    </source>
</evidence>
<comment type="caution">
    <text evidence="17">The sequence shown here is derived from an EMBL/GenBank/DDBJ whole genome shotgun (WGS) entry which is preliminary data.</text>
</comment>
<keyword evidence="7 16" id="KW-0479">Metal-binding</keyword>
<evidence type="ECO:0000256" key="1">
    <source>
        <dbReference type="ARBA" id="ARBA00004323"/>
    </source>
</evidence>
<dbReference type="InterPro" id="IPR004139">
    <property type="entry name" value="Glyco_trans_13"/>
</dbReference>
<evidence type="ECO:0000256" key="5">
    <source>
        <dbReference type="ARBA" id="ARBA00022679"/>
    </source>
</evidence>
<keyword evidence="9" id="KW-1133">Transmembrane helix</keyword>
<accession>A0ABD1YMX6</accession>
<dbReference type="GO" id="GO:0003827">
    <property type="term" value="F:alpha-1,3-mannosylglycoprotein 2-beta-N-acetylglucosaminyltransferase activity"/>
    <property type="evidence" value="ECO:0007669"/>
    <property type="project" value="UniProtKB-UniRule"/>
</dbReference>
<sequence length="213" mass="24503">MSTCFSTDDVRLQQIFSDYFEAMAHLLDQDSSLMAASSWNDNGQRQFVHDSETLYRSDFFPGLGWMLNKNIWKELEPKLPGAYPFHDGVGMGHFFKQYLEPIRLNDQLVDWKSKDLTYLFEPNYAAESGALVSQAMPVSASNELQVASRVDGDVRVEYTRQSEFEHLAATFGVFRELKDGIPRTAYKGVVVFRWHGSKRIFFVSSDSPFIRDR</sequence>
<comment type="function">
    <text evidence="16">Initiates complex N-linked carbohydrate formation. Essential for the conversion of high-mannose to hybrid and complex N-glycans.</text>
</comment>
<dbReference type="AlphaFoldDB" id="A0ABD1YMX6"/>
<dbReference type="GO" id="GO:0030145">
    <property type="term" value="F:manganese ion binding"/>
    <property type="evidence" value="ECO:0007669"/>
    <property type="project" value="UniProtKB-UniRule"/>
</dbReference>
<comment type="cofactor">
    <cofactor evidence="16">
        <name>Mn(2+)</name>
        <dbReference type="ChEBI" id="CHEBI:29035"/>
    </cofactor>
    <text evidence="16">The cofactor is mostly bound to the substrate.</text>
</comment>
<dbReference type="Gene3D" id="3.90.550.10">
    <property type="entry name" value="Spore Coat Polysaccharide Biosynthesis Protein SpsA, Chain A"/>
    <property type="match status" value="1"/>
</dbReference>
<evidence type="ECO:0000256" key="10">
    <source>
        <dbReference type="ARBA" id="ARBA00023034"/>
    </source>
</evidence>
<proteinExistence type="inferred from homology"/>
<organism evidence="17 18">
    <name type="scientific">Riccia fluitans</name>
    <dbReference type="NCBI Taxonomy" id="41844"/>
    <lineage>
        <taxon>Eukaryota</taxon>
        <taxon>Viridiplantae</taxon>
        <taxon>Streptophyta</taxon>
        <taxon>Embryophyta</taxon>
        <taxon>Marchantiophyta</taxon>
        <taxon>Marchantiopsida</taxon>
        <taxon>Marchantiidae</taxon>
        <taxon>Marchantiales</taxon>
        <taxon>Ricciaceae</taxon>
        <taxon>Riccia</taxon>
    </lineage>
</organism>
<evidence type="ECO:0000256" key="16">
    <source>
        <dbReference type="RuleBase" id="RU368119"/>
    </source>
</evidence>
<evidence type="ECO:0000256" key="12">
    <source>
        <dbReference type="ARBA" id="ARBA00023211"/>
    </source>
</evidence>
<dbReference type="Proteomes" id="UP001605036">
    <property type="component" value="Unassembled WGS sequence"/>
</dbReference>
<evidence type="ECO:0000256" key="6">
    <source>
        <dbReference type="ARBA" id="ARBA00022692"/>
    </source>
</evidence>
<keyword evidence="11" id="KW-0472">Membrane</keyword>
<gene>
    <name evidence="17" type="ORF">R1flu_015488</name>
</gene>
<keyword evidence="4 16" id="KW-0328">Glycosyltransferase</keyword>
<dbReference type="GO" id="GO:0000139">
    <property type="term" value="C:Golgi membrane"/>
    <property type="evidence" value="ECO:0007669"/>
    <property type="project" value="UniProtKB-SubCell"/>
</dbReference>
<comment type="subcellular location">
    <subcellularLocation>
        <location evidence="1 16">Golgi apparatus membrane</location>
        <topology evidence="1 16">Single-pass type II membrane protein</topology>
    </subcellularLocation>
</comment>
<dbReference type="SUPFAM" id="SSF53448">
    <property type="entry name" value="Nucleotide-diphospho-sugar transferases"/>
    <property type="match status" value="1"/>
</dbReference>
<dbReference type="PANTHER" id="PTHR10468:SF0">
    <property type="entry name" value="ALPHA-1,3-MANNOSYL-GLYCOPROTEIN 2-BETA-N-ACETYLGLUCOSAMINYLTRANSFERASE"/>
    <property type="match status" value="1"/>
</dbReference>
<evidence type="ECO:0000256" key="11">
    <source>
        <dbReference type="ARBA" id="ARBA00023136"/>
    </source>
</evidence>
<keyword evidence="8 16" id="KW-0735">Signal-anchor</keyword>
<keyword evidence="5" id="KW-0808">Transferase</keyword>
<keyword evidence="18" id="KW-1185">Reference proteome</keyword>
<keyword evidence="10 16" id="KW-0333">Golgi apparatus</keyword>
<dbReference type="InterPro" id="IPR029044">
    <property type="entry name" value="Nucleotide-diphossugar_trans"/>
</dbReference>
<dbReference type="EC" id="2.4.1.101" evidence="13 16"/>
<comment type="catalytic activity">
    <reaction evidence="15 16">
        <text>N(4)-(alpha-D-Man-(1-&gt;3)-[alpha-D-Man-(1-&gt;3)-[alpha-D-Man-(1-&gt;6)]-alpha-D-Man-(1-&gt;6)]-beta-D-Man-(1-&gt;4)-beta-D-GlcNAc-(1-&gt;4)-beta-D-GlcNAc)-L-asparaginyl-[protein] (N-glucan mannose isomer 5A1,2) + UDP-N-acetyl-alpha-D-glucosamine = N(4)-{beta-D-GlcNAc-(1-&gt;2)-alpha-D-Man-(1-&gt;3)-[alpha-D-Man-(1-&gt;3)-[alpha-D-Man-(1-&gt;6)]-alpha-D-Man-(1-&gt;6)]-beta-D-Man-(1-&gt;4)-beta-D-GlcNAc-(1-&gt;4)-beta-D-GlcNAc}-L-asparaginyl-[protein] + UDP + H(+)</text>
        <dbReference type="Rhea" id="RHEA:11456"/>
        <dbReference type="Rhea" id="RHEA-COMP:14367"/>
        <dbReference type="Rhea" id="RHEA-COMP:14368"/>
        <dbReference type="ChEBI" id="CHEBI:15378"/>
        <dbReference type="ChEBI" id="CHEBI:57705"/>
        <dbReference type="ChEBI" id="CHEBI:58223"/>
        <dbReference type="ChEBI" id="CHEBI:59087"/>
        <dbReference type="ChEBI" id="CHEBI:60625"/>
        <dbReference type="EC" id="2.4.1.101"/>
    </reaction>
</comment>
<evidence type="ECO:0000256" key="3">
    <source>
        <dbReference type="ARBA" id="ARBA00006492"/>
    </source>
</evidence>
<keyword evidence="12 16" id="KW-0464">Manganese</keyword>
<evidence type="ECO:0000256" key="14">
    <source>
        <dbReference type="ARBA" id="ARBA00041712"/>
    </source>
</evidence>
<comment type="similarity">
    <text evidence="3 16">Belongs to the glycosyltransferase 13 family.</text>
</comment>
<keyword evidence="6" id="KW-0812">Transmembrane</keyword>
<dbReference type="PANTHER" id="PTHR10468">
    <property type="entry name" value="PROTEIN O-LINKED-MANNOSE BETA-1,2-N-ACETYLGLUCOSAMINYLTRANSFERASE 1/ALPHA-1,3-MANNOSYL-GLYCOPROTEIN 2-BETA-N-ACETYLGLUCOSAMINYLTRANSFERASE"/>
    <property type="match status" value="1"/>
</dbReference>
<evidence type="ECO:0000256" key="9">
    <source>
        <dbReference type="ARBA" id="ARBA00022989"/>
    </source>
</evidence>
<dbReference type="Pfam" id="PF03071">
    <property type="entry name" value="GNT-I"/>
    <property type="match status" value="2"/>
</dbReference>
<evidence type="ECO:0000313" key="17">
    <source>
        <dbReference type="EMBL" id="KAL2630802.1"/>
    </source>
</evidence>
<evidence type="ECO:0000256" key="7">
    <source>
        <dbReference type="ARBA" id="ARBA00022723"/>
    </source>
</evidence>
<dbReference type="Gene3D" id="3.10.180.20">
    <property type="entry name" value="N-Acetylglucosaminyltransferase I, Domain 2"/>
    <property type="match status" value="1"/>
</dbReference>
<evidence type="ECO:0000256" key="2">
    <source>
        <dbReference type="ARBA" id="ARBA00004922"/>
    </source>
</evidence>
<protein>
    <recommendedName>
        <fullName evidence="13 16">Alpha-1,3-mannosyl-glycoprotein 2-beta-N-acetylglucosaminyltransferase</fullName>
        <shortName evidence="16">GNT-I</shortName>
        <shortName evidence="16">GlcNAc-T I</shortName>
        <ecNumber evidence="13 16">2.4.1.101</ecNumber>
    </recommendedName>
    <alternativeName>
        <fullName evidence="14 16">N-glycosyl-oligosaccharide-glycoprotein N-acetylglucosaminyltransferase I</fullName>
    </alternativeName>
</protein>
<dbReference type="InterPro" id="IPR052261">
    <property type="entry name" value="Glycosyltransferase_13"/>
</dbReference>
<evidence type="ECO:0000256" key="13">
    <source>
        <dbReference type="ARBA" id="ARBA00038949"/>
    </source>
</evidence>
<comment type="pathway">
    <text evidence="2 16">Protein modification; protein glycosylation.</text>
</comment>
<evidence type="ECO:0000256" key="8">
    <source>
        <dbReference type="ARBA" id="ARBA00022968"/>
    </source>
</evidence>